<feature type="transmembrane region" description="Helical" evidence="1">
    <location>
        <begin position="914"/>
        <end position="934"/>
    </location>
</feature>
<dbReference type="RefSeq" id="WP_340468516.1">
    <property type="nucleotide sequence ID" value="NZ_JBANBB010000001.1"/>
</dbReference>
<dbReference type="InterPro" id="IPR057687">
    <property type="entry name" value="DUF7927"/>
</dbReference>
<sequence>MRRLQKPVWVMWLLVVLCLIFTSLVSAATSQDGDEAPGLIPPAGRSLPAGLVAGSRLPGVDKSDFPRLVQDARFVGGNRVGFGAAAHGKHLAYVESQGLPTASGDGAVVIQTLSTGSNGVSAWSGDADDASAPSGSVRIPAPAGVSGFGYQMAMNNRFVVVGAKWSQEVLVYDLSGALVRTIAVPPDSYRFSPDNFGESLALDGDSLVIGAPNSIVDDIDDAGMGFLVDLSDAASVPVPLIAPKGDPSIVEGALAGQTVTVHGGMAALGTPGLVGAVAGVDCLTGGVQLYSGSGFVRDLHVDMSQGSYPVADESTARAGLGSALAFSSDGGSLLAGEPSWDPSASWTMQVGMVYRFSVADGSVKSVLRGSDGAEYFGTSLAVGDAPGGGDTVFVAYRDDTSSGRVAGYAVPAGDGAEVQRATFQPMDAAGGDGFGSLGLYGGAVVASTFTEEGVPYRNLLVTARTGVYHFGTPIPLQLSKSADRATGARVFPGQRLTYTLTASNPNRAPVDTELVDDLSGVLPFSQSGTVDDVTVSNDPAGATPAPPLVDADAGRLSWKGAVPGGTALGPGRVLLKYSVTVRRSQDLSYYTGSVDNAFLSDYSRDRPVTSNGLGHIDLEKRLLAVAGDGSLSPVAQGASVAFGQRYVYELKVSNPTPADALADPVDVTVRDDMSEVVDDARVEGASLVGAAPVGTVTWDDASSPGAVVWKGSLGKGQSAVIQVRITTYPADHAPAGDHKLTNLATNDRGPDSARLVNAVSDVDLGKGAFGSQSSSQPVSSVKTGKDVFYRLTYKNATGVTVHDASLHDDLSGVLGGADGPLDLSATSSVAGHQVAAPAFDAGTGLLSWSDSSGIAPGETVTVTYRVRVHQDARPGTFLKNGVQSPQSRQGPLTQVGVQGMDPVSRLPFTGGGHGLWPVYVAALGACLVGAGYAVDRYARRS</sequence>
<keyword evidence="1" id="KW-1133">Transmembrane helix</keyword>
<evidence type="ECO:0000256" key="2">
    <source>
        <dbReference type="SAM" id="SignalP"/>
    </source>
</evidence>
<feature type="domain" description="DUF7927" evidence="3">
    <location>
        <begin position="775"/>
        <end position="883"/>
    </location>
</feature>
<feature type="signal peptide" evidence="2">
    <location>
        <begin position="1"/>
        <end position="27"/>
    </location>
</feature>
<evidence type="ECO:0000313" key="4">
    <source>
        <dbReference type="EMBL" id="MEK0305968.1"/>
    </source>
</evidence>
<accession>A0ABU8ZL45</accession>
<evidence type="ECO:0000259" key="3">
    <source>
        <dbReference type="Pfam" id="PF25549"/>
    </source>
</evidence>
<dbReference type="Proteomes" id="UP001373159">
    <property type="component" value="Unassembled WGS sequence"/>
</dbReference>
<comment type="caution">
    <text evidence="4">The sequence shown here is derived from an EMBL/GenBank/DDBJ whole genome shotgun (WGS) entry which is preliminary data.</text>
</comment>
<evidence type="ECO:0000256" key="1">
    <source>
        <dbReference type="SAM" id="Phobius"/>
    </source>
</evidence>
<feature type="domain" description="DUF7927" evidence="3">
    <location>
        <begin position="635"/>
        <end position="747"/>
    </location>
</feature>
<dbReference type="InterPro" id="IPR028994">
    <property type="entry name" value="Integrin_alpha_N"/>
</dbReference>
<name>A0ABU8ZL45_9BIFI</name>
<dbReference type="Gene3D" id="2.130.10.130">
    <property type="entry name" value="Integrin alpha, N-terminal"/>
    <property type="match status" value="1"/>
</dbReference>
<feature type="chain" id="PRO_5045569832" description="DUF7927 domain-containing protein" evidence="2">
    <location>
        <begin position="28"/>
        <end position="941"/>
    </location>
</feature>
<dbReference type="SUPFAM" id="SSF82171">
    <property type="entry name" value="DPP6 N-terminal domain-like"/>
    <property type="match status" value="1"/>
</dbReference>
<proteinExistence type="predicted"/>
<gene>
    <name evidence="4" type="ORF">V8P97_00525</name>
</gene>
<keyword evidence="2" id="KW-0732">Signal</keyword>
<evidence type="ECO:0000313" key="5">
    <source>
        <dbReference type="Proteomes" id="UP001373159"/>
    </source>
</evidence>
<keyword evidence="1" id="KW-0812">Transmembrane</keyword>
<keyword evidence="5" id="KW-1185">Reference proteome</keyword>
<dbReference type="EMBL" id="JBANBB010000001">
    <property type="protein sequence ID" value="MEK0305968.1"/>
    <property type="molecule type" value="Genomic_DNA"/>
</dbReference>
<keyword evidence="1" id="KW-0472">Membrane</keyword>
<reference evidence="4 5" key="1">
    <citation type="submission" date="2024-02" db="EMBL/GenBank/DDBJ databases">
        <title>Bifidobacterium honeyensis sp. nov., isolated from the comb honey.</title>
        <authorList>
            <person name="Liu W."/>
            <person name="Li Y."/>
        </authorList>
    </citation>
    <scope>NUCLEOTIDE SEQUENCE [LARGE SCALE GENOMIC DNA]</scope>
    <source>
        <strain evidence="4 5">IMAU50988</strain>
    </source>
</reference>
<feature type="domain" description="DUF7927" evidence="3">
    <location>
        <begin position="476"/>
        <end position="585"/>
    </location>
</feature>
<organism evidence="4 5">
    <name type="scientific">Bifidobacterium favimelis</name>
    <dbReference type="NCBI Taxonomy" id="3122979"/>
    <lineage>
        <taxon>Bacteria</taxon>
        <taxon>Bacillati</taxon>
        <taxon>Actinomycetota</taxon>
        <taxon>Actinomycetes</taxon>
        <taxon>Bifidobacteriales</taxon>
        <taxon>Bifidobacteriaceae</taxon>
        <taxon>Bifidobacterium</taxon>
    </lineage>
</organism>
<dbReference type="Pfam" id="PF25549">
    <property type="entry name" value="DUF7927"/>
    <property type="match status" value="3"/>
</dbReference>
<protein>
    <recommendedName>
        <fullName evidence="3">DUF7927 domain-containing protein</fullName>
    </recommendedName>
</protein>